<feature type="compositionally biased region" description="Low complexity" evidence="1">
    <location>
        <begin position="152"/>
        <end position="168"/>
    </location>
</feature>
<comment type="caution">
    <text evidence="2">The sequence shown here is derived from an EMBL/GenBank/DDBJ whole genome shotgun (WGS) entry which is preliminary data.</text>
</comment>
<feature type="region of interest" description="Disordered" evidence="1">
    <location>
        <begin position="124"/>
        <end position="174"/>
    </location>
</feature>
<evidence type="ECO:0000313" key="2">
    <source>
        <dbReference type="EMBL" id="CAE8581937.1"/>
    </source>
</evidence>
<feature type="region of interest" description="Disordered" evidence="1">
    <location>
        <begin position="1"/>
        <end position="20"/>
    </location>
</feature>
<reference evidence="2" key="1">
    <citation type="submission" date="2021-02" db="EMBL/GenBank/DDBJ databases">
        <authorList>
            <person name="Dougan E. K."/>
            <person name="Rhodes N."/>
            <person name="Thang M."/>
            <person name="Chan C."/>
        </authorList>
    </citation>
    <scope>NUCLEOTIDE SEQUENCE</scope>
</reference>
<protein>
    <submittedName>
        <fullName evidence="2">Uncharacterized protein</fullName>
    </submittedName>
</protein>
<proteinExistence type="predicted"/>
<evidence type="ECO:0000256" key="1">
    <source>
        <dbReference type="SAM" id="MobiDB-lite"/>
    </source>
</evidence>
<feature type="region of interest" description="Disordered" evidence="1">
    <location>
        <begin position="762"/>
        <end position="790"/>
    </location>
</feature>
<name>A0A813D815_POLGL</name>
<feature type="region of interest" description="Disordered" evidence="1">
    <location>
        <begin position="498"/>
        <end position="539"/>
    </location>
</feature>
<evidence type="ECO:0000313" key="3">
    <source>
        <dbReference type="Proteomes" id="UP000654075"/>
    </source>
</evidence>
<feature type="region of interest" description="Disordered" evidence="1">
    <location>
        <begin position="362"/>
        <end position="394"/>
    </location>
</feature>
<dbReference type="EMBL" id="CAJNNV010000241">
    <property type="protein sequence ID" value="CAE8581937.1"/>
    <property type="molecule type" value="Genomic_DNA"/>
</dbReference>
<organism evidence="2 3">
    <name type="scientific">Polarella glacialis</name>
    <name type="common">Dinoflagellate</name>
    <dbReference type="NCBI Taxonomy" id="89957"/>
    <lineage>
        <taxon>Eukaryota</taxon>
        <taxon>Sar</taxon>
        <taxon>Alveolata</taxon>
        <taxon>Dinophyceae</taxon>
        <taxon>Suessiales</taxon>
        <taxon>Suessiaceae</taxon>
        <taxon>Polarella</taxon>
    </lineage>
</organism>
<gene>
    <name evidence="2" type="ORF">PGLA1383_LOCUS944</name>
</gene>
<accession>A0A813D815</accession>
<feature type="compositionally biased region" description="Low complexity" evidence="1">
    <location>
        <begin position="653"/>
        <end position="669"/>
    </location>
</feature>
<feature type="region of interest" description="Disordered" evidence="1">
    <location>
        <begin position="625"/>
        <end position="675"/>
    </location>
</feature>
<sequence>MVLKRSGSTEGPKLQSRQNAAAEEAVAQAASHRNVDHNPKEAVANTAQRACGRCLVKGDVVYTAMDTGAGYVAMCNFSSELCNTMGIHLGIKGAVAESKNASEHNAASAVLSMLGVECGPKKSKVSTKAPIQSPRGLQGPPSGAKTAMPKLQSQQNAAAEEAVAQAASHRNVDHNPKEAVANTAQRACGRCLVKGDVVYTAMDTGAGYVAMCNFSSELCNTMGIHSISLGHQGGSRGLQGPPSGAKTAMPKLQSQQNAAAEEAVAQAASHRNVDHNPKEAVANTAQRACGRCLVKGDVVYTAMDTGAGYVAMCNFSSELCNTMGIHLGIKGAVAESKNASEHNAASAVLSMLGVECGPKKSKVSTKAPIQSPRGLQGPPSGAKTAMPKLQSQQNAAAEEAVAQAASHRNVDHNPKDAVANTAQRACGRCLVKGDVVYTAMDTGAGYVAMCNFSSELCNTMGIHQGIKGAVAESKNAAEHNAASAVLSMLGVECRPKKSKVSTQAPIQSPRGLQGPPSGAKTAMPKLQSQQNAAAAVDHNPKEAVANTAQRACGRCLVKGDVVYTAMDTGAGYVAMCNFSSELCNTMGIHQGIMGAVAESRNAAEHNAASALLSMLGVECGPKKSKVSTKAPIQSPRGLQGPPSGAKTAMPKLQSQQNAAAEEAVAQAASHRNVDHNPKEAVANTAQRACGRCLVKGDVVYTAMDTGAGYVAMCNFSSELCNTMGIHQGIMGAVAESKNAAEHNAASALLSVLGVECGPKKSKVSTKAPIQSPRGLQGPSSSAKKTTAPKAKNAPCRVFALFKPNYRHGDFHEHGSIEGQLCNRLDMASTDSSAVIAGAVGVPLSVRSRLGFDTPELERRPEAPQPGHLLLWGLPGLKLLFPCGEEGFQPRRRLQGETVQMPELASWSCLCTSRTRTASGLCSTRTISASSSAQPLGWDLVR</sequence>
<dbReference type="Proteomes" id="UP000654075">
    <property type="component" value="Unassembled WGS sequence"/>
</dbReference>
<keyword evidence="3" id="KW-1185">Reference proteome</keyword>
<feature type="compositionally biased region" description="Low complexity" evidence="1">
    <location>
        <begin position="778"/>
        <end position="790"/>
    </location>
</feature>
<dbReference type="AlphaFoldDB" id="A0A813D815"/>
<feature type="non-terminal residue" evidence="2">
    <location>
        <position position="1"/>
    </location>
</feature>